<dbReference type="Proteomes" id="UP000049578">
    <property type="component" value="Unassembled WGS sequence"/>
</dbReference>
<name>A0A0P6S3H9_9STRE</name>
<accession>A0A0P6S3H9</accession>
<evidence type="ECO:0000313" key="2">
    <source>
        <dbReference type="EMBL" id="KPJ21930.1"/>
    </source>
</evidence>
<sequence length="139" mass="16070">MKNIFKKSMPLLAALAVTTTALPLSLAATTTVSAEAYTFPFQDTYYVEHWFEIKDSNELNKLRKKEVTIREHNNRYFVLGDLDIKKGKIGDSTKEQPKRELSNGEKVDFTEYVGREVHDLESIGASEFKTEVYIYYYLK</sequence>
<protein>
    <submittedName>
        <fullName evidence="2">Uncharacterized protein</fullName>
    </submittedName>
</protein>
<organism evidence="2 3">
    <name type="scientific">Streptococcus phocae</name>
    <dbReference type="NCBI Taxonomy" id="119224"/>
    <lineage>
        <taxon>Bacteria</taxon>
        <taxon>Bacillati</taxon>
        <taxon>Bacillota</taxon>
        <taxon>Bacilli</taxon>
        <taxon>Lactobacillales</taxon>
        <taxon>Streptococcaceae</taxon>
        <taxon>Streptococcus</taxon>
    </lineage>
</organism>
<dbReference type="PATRIC" id="fig|119224.3.peg.1168"/>
<evidence type="ECO:0000256" key="1">
    <source>
        <dbReference type="SAM" id="SignalP"/>
    </source>
</evidence>
<reference evidence="2 3" key="1">
    <citation type="submission" date="2015-08" db="EMBL/GenBank/DDBJ databases">
        <title>Genome sequence of Streptococcus phocae subsp. phocae ATCC 51973T isolated from liver specimen obtained from seal.</title>
        <authorList>
            <person name="Avendano-Herrera R."/>
        </authorList>
    </citation>
    <scope>NUCLEOTIDE SEQUENCE [LARGE SCALE GENOMIC DNA]</scope>
    <source>
        <strain evidence="2 3">ATCC 51973</strain>
    </source>
</reference>
<keyword evidence="1" id="KW-0732">Signal</keyword>
<dbReference type="RefSeq" id="WP_054279110.1">
    <property type="nucleotide sequence ID" value="NZ_LHQM01000033.1"/>
</dbReference>
<comment type="caution">
    <text evidence="2">The sequence shown here is derived from an EMBL/GenBank/DDBJ whole genome shotgun (WGS) entry which is preliminary data.</text>
</comment>
<gene>
    <name evidence="2" type="ORF">AKK44_07135</name>
</gene>
<feature type="chain" id="PRO_5039110814" evidence="1">
    <location>
        <begin position="35"/>
        <end position="139"/>
    </location>
</feature>
<evidence type="ECO:0000313" key="3">
    <source>
        <dbReference type="Proteomes" id="UP000049578"/>
    </source>
</evidence>
<proteinExistence type="predicted"/>
<dbReference type="AlphaFoldDB" id="A0A0P6S3H9"/>
<dbReference type="EMBL" id="LHQM01000033">
    <property type="protein sequence ID" value="KPJ21930.1"/>
    <property type="molecule type" value="Genomic_DNA"/>
</dbReference>
<feature type="signal peptide" evidence="1">
    <location>
        <begin position="1"/>
        <end position="34"/>
    </location>
</feature>
<keyword evidence="3" id="KW-1185">Reference proteome</keyword>